<protein>
    <submittedName>
        <fullName evidence="2">Uncharacterized protein</fullName>
    </submittedName>
</protein>
<evidence type="ECO:0000256" key="1">
    <source>
        <dbReference type="SAM" id="SignalP"/>
    </source>
</evidence>
<dbReference type="AlphaFoldDB" id="A0ABD3LR39"/>
<keyword evidence="3" id="KW-1185">Reference proteome</keyword>
<keyword evidence="1" id="KW-0732">Signal</keyword>
<sequence length="79" mass="8454">MALKAFPAVLLASLLIMSALSSGRSELDDKISGSPLHKDGVVAGINGRKVMGQAAMLDYDDPCANYKHEPWKKPGCRNP</sequence>
<dbReference type="Proteomes" id="UP001634007">
    <property type="component" value="Unassembled WGS sequence"/>
</dbReference>
<accession>A0ABD3LR39</accession>
<comment type="caution">
    <text evidence="2">The sequence shown here is derived from an EMBL/GenBank/DDBJ whole genome shotgun (WGS) entry which is preliminary data.</text>
</comment>
<evidence type="ECO:0000313" key="3">
    <source>
        <dbReference type="Proteomes" id="UP001634007"/>
    </source>
</evidence>
<reference evidence="2 3" key="1">
    <citation type="submission" date="2024-11" db="EMBL/GenBank/DDBJ databases">
        <title>Chromosome-level genome assembly of Eucalyptus globulus Labill. provides insights into its genome evolution.</title>
        <authorList>
            <person name="Li X."/>
        </authorList>
    </citation>
    <scope>NUCLEOTIDE SEQUENCE [LARGE SCALE GENOMIC DNA]</scope>
    <source>
        <strain evidence="2">CL2024</strain>
        <tissue evidence="2">Fresh tender leaves</tissue>
    </source>
</reference>
<dbReference type="PANTHER" id="PTHR34467">
    <property type="entry name" value="TRANSMEMBRANE PROTEIN"/>
    <property type="match status" value="1"/>
</dbReference>
<name>A0ABD3LR39_EUCGL</name>
<evidence type="ECO:0000313" key="2">
    <source>
        <dbReference type="EMBL" id="KAL3754209.1"/>
    </source>
</evidence>
<gene>
    <name evidence="2" type="ORF">ACJRO7_001452</name>
</gene>
<proteinExistence type="predicted"/>
<dbReference type="EMBL" id="JBJKBG010000001">
    <property type="protein sequence ID" value="KAL3754209.1"/>
    <property type="molecule type" value="Genomic_DNA"/>
</dbReference>
<dbReference type="PANTHER" id="PTHR34467:SF7">
    <property type="entry name" value="TRANSMEMBRANE PROTEIN"/>
    <property type="match status" value="1"/>
</dbReference>
<organism evidence="2 3">
    <name type="scientific">Eucalyptus globulus</name>
    <name type="common">Tasmanian blue gum</name>
    <dbReference type="NCBI Taxonomy" id="34317"/>
    <lineage>
        <taxon>Eukaryota</taxon>
        <taxon>Viridiplantae</taxon>
        <taxon>Streptophyta</taxon>
        <taxon>Embryophyta</taxon>
        <taxon>Tracheophyta</taxon>
        <taxon>Spermatophyta</taxon>
        <taxon>Magnoliopsida</taxon>
        <taxon>eudicotyledons</taxon>
        <taxon>Gunneridae</taxon>
        <taxon>Pentapetalae</taxon>
        <taxon>rosids</taxon>
        <taxon>malvids</taxon>
        <taxon>Myrtales</taxon>
        <taxon>Myrtaceae</taxon>
        <taxon>Myrtoideae</taxon>
        <taxon>Eucalypteae</taxon>
        <taxon>Eucalyptus</taxon>
    </lineage>
</organism>
<feature type="chain" id="PRO_5044853158" evidence="1">
    <location>
        <begin position="26"/>
        <end position="79"/>
    </location>
</feature>
<feature type="signal peptide" evidence="1">
    <location>
        <begin position="1"/>
        <end position="25"/>
    </location>
</feature>